<dbReference type="SUPFAM" id="SSF53098">
    <property type="entry name" value="Ribonuclease H-like"/>
    <property type="match status" value="1"/>
</dbReference>
<feature type="compositionally biased region" description="Low complexity" evidence="2">
    <location>
        <begin position="143"/>
        <end position="155"/>
    </location>
</feature>
<dbReference type="PROSITE" id="PS50879">
    <property type="entry name" value="RNASE_H_1"/>
    <property type="match status" value="1"/>
</dbReference>
<organism evidence="4 5">
    <name type="scientific">Apiospora aurea</name>
    <dbReference type="NCBI Taxonomy" id="335848"/>
    <lineage>
        <taxon>Eukaryota</taxon>
        <taxon>Fungi</taxon>
        <taxon>Dikarya</taxon>
        <taxon>Ascomycota</taxon>
        <taxon>Pezizomycotina</taxon>
        <taxon>Sordariomycetes</taxon>
        <taxon>Xylariomycetidae</taxon>
        <taxon>Amphisphaeriales</taxon>
        <taxon>Apiosporaceae</taxon>
        <taxon>Apiospora</taxon>
    </lineage>
</organism>
<proteinExistence type="predicted"/>
<dbReference type="InterPro" id="IPR012337">
    <property type="entry name" value="RNaseH-like_sf"/>
</dbReference>
<keyword evidence="1" id="KW-0175">Coiled coil</keyword>
<dbReference type="Gene3D" id="3.30.420.10">
    <property type="entry name" value="Ribonuclease H-like superfamily/Ribonuclease H"/>
    <property type="match status" value="1"/>
</dbReference>
<dbReference type="Pfam" id="PF00075">
    <property type="entry name" value="RNase_H"/>
    <property type="match status" value="1"/>
</dbReference>
<feature type="compositionally biased region" description="Polar residues" evidence="2">
    <location>
        <begin position="700"/>
        <end position="712"/>
    </location>
</feature>
<feature type="compositionally biased region" description="Acidic residues" evidence="2">
    <location>
        <begin position="968"/>
        <end position="979"/>
    </location>
</feature>
<accession>A0ABR1Q1T3</accession>
<dbReference type="InterPro" id="IPR036397">
    <property type="entry name" value="RNaseH_sf"/>
</dbReference>
<keyword evidence="5" id="KW-1185">Reference proteome</keyword>
<feature type="region of interest" description="Disordered" evidence="2">
    <location>
        <begin position="601"/>
        <end position="764"/>
    </location>
</feature>
<protein>
    <recommendedName>
        <fullName evidence="3">RNase H type-1 domain-containing protein</fullName>
    </recommendedName>
</protein>
<evidence type="ECO:0000256" key="2">
    <source>
        <dbReference type="SAM" id="MobiDB-lite"/>
    </source>
</evidence>
<feature type="coiled-coil region" evidence="1">
    <location>
        <begin position="559"/>
        <end position="593"/>
    </location>
</feature>
<feature type="region of interest" description="Disordered" evidence="2">
    <location>
        <begin position="1051"/>
        <end position="1117"/>
    </location>
</feature>
<feature type="domain" description="RNase H type-1" evidence="3">
    <location>
        <begin position="207"/>
        <end position="374"/>
    </location>
</feature>
<reference evidence="4 5" key="1">
    <citation type="submission" date="2023-01" db="EMBL/GenBank/DDBJ databases">
        <title>Analysis of 21 Apiospora genomes using comparative genomics revels a genus with tremendous synthesis potential of carbohydrate active enzymes and secondary metabolites.</title>
        <authorList>
            <person name="Sorensen T."/>
        </authorList>
    </citation>
    <scope>NUCLEOTIDE SEQUENCE [LARGE SCALE GENOMIC DNA]</scope>
    <source>
        <strain evidence="4 5">CBS 24483</strain>
    </source>
</reference>
<feature type="compositionally biased region" description="Basic and acidic residues" evidence="2">
    <location>
        <begin position="826"/>
        <end position="849"/>
    </location>
</feature>
<feature type="region of interest" description="Disordered" evidence="2">
    <location>
        <begin position="792"/>
        <end position="865"/>
    </location>
</feature>
<dbReference type="EMBL" id="JAQQWE010000008">
    <property type="protein sequence ID" value="KAK7943952.1"/>
    <property type="molecule type" value="Genomic_DNA"/>
</dbReference>
<gene>
    <name evidence="4" type="ORF">PG986_013065</name>
</gene>
<dbReference type="RefSeq" id="XP_066695983.1">
    <property type="nucleotide sequence ID" value="XM_066849287.1"/>
</dbReference>
<feature type="compositionally biased region" description="Polar residues" evidence="2">
    <location>
        <begin position="601"/>
        <end position="614"/>
    </location>
</feature>
<feature type="compositionally biased region" description="Basic residues" evidence="2">
    <location>
        <begin position="1091"/>
        <end position="1117"/>
    </location>
</feature>
<feature type="compositionally biased region" description="Basic and acidic residues" evidence="2">
    <location>
        <begin position="755"/>
        <end position="764"/>
    </location>
</feature>
<comment type="caution">
    <text evidence="4">The sequence shown here is derived from an EMBL/GenBank/DDBJ whole genome shotgun (WGS) entry which is preliminary data.</text>
</comment>
<dbReference type="GeneID" id="92082349"/>
<evidence type="ECO:0000256" key="1">
    <source>
        <dbReference type="SAM" id="Coils"/>
    </source>
</evidence>
<feature type="region of interest" description="Disordered" evidence="2">
    <location>
        <begin position="130"/>
        <end position="163"/>
    </location>
</feature>
<sequence length="1117" mass="123020">MLGQYCGLMASLQNLFDKPSICNNSIGILSGIPRPAWAVPRAQWALDNPPLNNTAKETKEQGNENNVRTIVAAPAARTPFPLPPRPPTAVGLPASPFKPMPLRPPPYWKTAQCKPESLEQHRPLLLNLATAPPEDPTTFTMEPQQQQQQQPPQGRRQQELGSQRVRELVAAEACHNFLNPRFVTRDTIYDTRVFANECCRARGNPVFGRRLVLFSDGSHCPVTRTASAAVVYRRFYDMSAKTEPAWAKDSYGVLRLTHNNKFETIALMAALEIVQHEAKVFFASTLHNNEEPLRVYLFTDSTSAMSDLEQVATCTVREDKQKKNPHMLHLMKIWRDLHSDVHNGRLKLEVHWVKGHVGAEGNEFADILAAKTIEVTKKLHFARPASSPLGQGYEVFPLWQMEQDLLPPPVAEGFQKAEETFIKEEEDRAKKAIQQDSLGQIRKIFADFFAETRENAEKQNRHAIDELRKELAKQPKQTVYQQDVTDALKSNRADLQEMLRKELSKPPKESPQLQQAIESQNHNRLAFDELRIEIGKQNRRQAAQEAQVESLMMALEETTSEWRNTLAAQSREIKALRQEGQEMMRMMREETRDAVKTITQAVAPSNNAKHTGCQTEEAGSAVEAETSDDEARSTTTANSEQPAVDPEQVTENVAPCANSEESPETVKTSFEDAVSNFGPSGDLARQELPEEEEQTDDHSATSTSSRTEQPETSPVEAASAVTNPECADETVTTCDHSEEESRETASTAFEVAPSCEDHSDVESEGHGVIEQVDQEDTGFFAPAEPAVLPEVIGLMGDPDGSDDTAASCASSEGIPAAEVEGLEDIDAAKPSESAERSAEEADAVEDPKQPENTITPCAGSEEVPVPVIEEREDDTAFSNPARPAVVLKVLDAMVDSGGSDDTTISYESAGETPAAEQEEEEDAPAANPAETVRVSEGEATDVVDDSGIPEGTIASFLRSGEPSTAEQEAQEDADADADPPEPLVVVVSTPEEEAELVDDSETPEDTIRTCSSSEKASVFEHNERVYRTPYLNPAEPVRRSAEEADLMYDPELPEDTITPSCSSSGATVLGETESRSTASDFREEDGGKTPGKLRRRDKLLQKLHVRWPGKKKSKDRS</sequence>
<feature type="compositionally biased region" description="Acidic residues" evidence="2">
    <location>
        <begin position="990"/>
        <end position="1004"/>
    </location>
</feature>
<dbReference type="InterPro" id="IPR002156">
    <property type="entry name" value="RNaseH_domain"/>
</dbReference>
<feature type="region of interest" description="Disordered" evidence="2">
    <location>
        <begin position="895"/>
        <end position="1015"/>
    </location>
</feature>
<evidence type="ECO:0000259" key="3">
    <source>
        <dbReference type="PROSITE" id="PS50879"/>
    </source>
</evidence>
<evidence type="ECO:0000313" key="5">
    <source>
        <dbReference type="Proteomes" id="UP001391051"/>
    </source>
</evidence>
<dbReference type="Proteomes" id="UP001391051">
    <property type="component" value="Unassembled WGS sequence"/>
</dbReference>
<name>A0ABR1Q1T3_9PEZI</name>
<evidence type="ECO:0000313" key="4">
    <source>
        <dbReference type="EMBL" id="KAK7943952.1"/>
    </source>
</evidence>
<feature type="compositionally biased region" description="Polar residues" evidence="2">
    <location>
        <begin position="1057"/>
        <end position="1066"/>
    </location>
</feature>